<dbReference type="Proteomes" id="UP000824205">
    <property type="component" value="Unassembled WGS sequence"/>
</dbReference>
<dbReference type="EMBL" id="DXGE01000034">
    <property type="protein sequence ID" value="HIW86446.1"/>
    <property type="molecule type" value="Genomic_DNA"/>
</dbReference>
<evidence type="ECO:0008006" key="5">
    <source>
        <dbReference type="Google" id="ProtNLM"/>
    </source>
</evidence>
<keyword evidence="1" id="KW-0472">Membrane</keyword>
<proteinExistence type="predicted"/>
<keyword evidence="1" id="KW-1133">Transmembrane helix</keyword>
<keyword evidence="2" id="KW-0732">Signal</keyword>
<sequence length="184" mass="18544">MKKIISAVISVIAAFSVCAAFAAPAMAAIHVYSPEAVAIVHEANDPLLNGQPSTQVSGSQLEAGSDQLVFTYTGSGALTGWNLIDKDGNAITLSAASGVCRIVSQEGNTLIFEVLDWDAFESPDGYTVNALVDMGGATTGESTTVDKDTSATSPDTGVSVAAAAVCAACAGAAILALSKKKDAE</sequence>
<evidence type="ECO:0000313" key="3">
    <source>
        <dbReference type="EMBL" id="HIW86446.1"/>
    </source>
</evidence>
<keyword evidence="1" id="KW-0812">Transmembrane</keyword>
<reference evidence="3" key="1">
    <citation type="journal article" date="2021" name="PeerJ">
        <title>Extensive microbial diversity within the chicken gut microbiome revealed by metagenomics and culture.</title>
        <authorList>
            <person name="Gilroy R."/>
            <person name="Ravi A."/>
            <person name="Getino M."/>
            <person name="Pursley I."/>
            <person name="Horton D.L."/>
            <person name="Alikhan N.F."/>
            <person name="Baker D."/>
            <person name="Gharbi K."/>
            <person name="Hall N."/>
            <person name="Watson M."/>
            <person name="Adriaenssens E.M."/>
            <person name="Foster-Nyarko E."/>
            <person name="Jarju S."/>
            <person name="Secka A."/>
            <person name="Antonio M."/>
            <person name="Oren A."/>
            <person name="Chaudhuri R.R."/>
            <person name="La Ragione R."/>
            <person name="Hildebrand F."/>
            <person name="Pallen M.J."/>
        </authorList>
    </citation>
    <scope>NUCLEOTIDE SEQUENCE</scope>
    <source>
        <strain evidence="3">421</strain>
    </source>
</reference>
<feature type="chain" id="PRO_5039433996" description="LPXTG cell wall anchor domain-containing protein" evidence="2">
    <location>
        <begin position="23"/>
        <end position="184"/>
    </location>
</feature>
<evidence type="ECO:0000256" key="1">
    <source>
        <dbReference type="SAM" id="Phobius"/>
    </source>
</evidence>
<gene>
    <name evidence="3" type="ORF">IAA48_08125</name>
</gene>
<evidence type="ECO:0000313" key="4">
    <source>
        <dbReference type="Proteomes" id="UP000824205"/>
    </source>
</evidence>
<accession>A0A9D1UH70</accession>
<reference evidence="3" key="2">
    <citation type="submission" date="2021-04" db="EMBL/GenBank/DDBJ databases">
        <authorList>
            <person name="Gilroy R."/>
        </authorList>
    </citation>
    <scope>NUCLEOTIDE SEQUENCE</scope>
    <source>
        <strain evidence="3">421</strain>
    </source>
</reference>
<protein>
    <recommendedName>
        <fullName evidence="5">LPXTG cell wall anchor domain-containing protein</fullName>
    </recommendedName>
</protein>
<evidence type="ECO:0000256" key="2">
    <source>
        <dbReference type="SAM" id="SignalP"/>
    </source>
</evidence>
<organism evidence="3 4">
    <name type="scientific">Candidatus Eubacterium faecipullorum</name>
    <dbReference type="NCBI Taxonomy" id="2838571"/>
    <lineage>
        <taxon>Bacteria</taxon>
        <taxon>Bacillati</taxon>
        <taxon>Bacillota</taxon>
        <taxon>Clostridia</taxon>
        <taxon>Eubacteriales</taxon>
        <taxon>Eubacteriaceae</taxon>
        <taxon>Eubacterium</taxon>
    </lineage>
</organism>
<feature type="transmembrane region" description="Helical" evidence="1">
    <location>
        <begin position="157"/>
        <end position="177"/>
    </location>
</feature>
<comment type="caution">
    <text evidence="3">The sequence shown here is derived from an EMBL/GenBank/DDBJ whole genome shotgun (WGS) entry which is preliminary data.</text>
</comment>
<feature type="signal peptide" evidence="2">
    <location>
        <begin position="1"/>
        <end position="22"/>
    </location>
</feature>
<dbReference type="AlphaFoldDB" id="A0A9D1UH70"/>
<name>A0A9D1UH70_9FIRM</name>